<dbReference type="Gene3D" id="3.80.10.10">
    <property type="entry name" value="Ribonuclease Inhibitor"/>
    <property type="match status" value="6"/>
</dbReference>
<dbReference type="EMBL" id="KB207015">
    <property type="protein sequence ID" value="ELP86194.1"/>
    <property type="molecule type" value="Genomic_DNA"/>
</dbReference>
<proteinExistence type="predicted"/>
<evidence type="ECO:0000313" key="3">
    <source>
        <dbReference type="Proteomes" id="UP000014680"/>
    </source>
</evidence>
<dbReference type="InterPro" id="IPR053139">
    <property type="entry name" value="Surface_bspA-like"/>
</dbReference>
<protein>
    <recommendedName>
        <fullName evidence="4">Surface antigen BspA-like</fullName>
    </recommendedName>
</protein>
<evidence type="ECO:0000256" key="1">
    <source>
        <dbReference type="SAM" id="SignalP"/>
    </source>
</evidence>
<feature type="non-terminal residue" evidence="2">
    <location>
        <position position="984"/>
    </location>
</feature>
<dbReference type="InterPro" id="IPR026906">
    <property type="entry name" value="LRR_5"/>
</dbReference>
<dbReference type="PANTHER" id="PTHR45661">
    <property type="entry name" value="SURFACE ANTIGEN"/>
    <property type="match status" value="1"/>
</dbReference>
<gene>
    <name evidence="2" type="ORF">EIN_329610</name>
</gene>
<dbReference type="AlphaFoldDB" id="A0A0A1TXV1"/>
<dbReference type="OrthoDB" id="6409297at2759"/>
<evidence type="ECO:0000313" key="2">
    <source>
        <dbReference type="EMBL" id="ELP86194.1"/>
    </source>
</evidence>
<dbReference type="OMA" id="ITHTETN"/>
<dbReference type="GeneID" id="14885167"/>
<feature type="chain" id="PRO_5001990640" description="Surface antigen BspA-like" evidence="1">
    <location>
        <begin position="17"/>
        <end position="984"/>
    </location>
</feature>
<dbReference type="RefSeq" id="XP_004185540.1">
    <property type="nucleotide sequence ID" value="XM_004185492.1"/>
</dbReference>
<keyword evidence="1" id="KW-0732">Signal</keyword>
<dbReference type="SUPFAM" id="SSF52058">
    <property type="entry name" value="L domain-like"/>
    <property type="match status" value="1"/>
</dbReference>
<accession>A0A0A1TXV1</accession>
<sequence>MNCLFLLLLSFSLSECVIKYEETTNCVYAETPSECSGDVYVDEKSDCIKQNGFEKSSITKIIFKTTKPIVVNKYSFDTSNIEFFEAPGGILSIGNYAFRNCYLLKNLPNTKTVTQIGDSAFFKCYLLTQFEFGESLTAVNSRAFLGTSIRKVKLTPTATYASNVFSSCPFLEEIDFSGMTTIPSSFCSSAKSLRTIKGVENVVEIGSQAFYQSPSILHFDFPSTILSIGSNAFSETGLVSIVMNNVTVFGKSCFYGCASLVSVDFNGAKAVNSSLFYKASLLSEFKNPETIETIGDSAFAYTSMKKVKLNPAITYQANTFQGCNLLETADLNGVTVIPRNFFQGCTSLKSVIGFDKITDFGQSSFEKTGLENITLNKDAKYATRVFDLNSELKTVDLNGVVVIPDELFKTCYQLSSVIGIETVTQVGKNAFRDNALTSLTLNKDATYMDFCFTSSSKLVSVDFNGITVVPNYLFQNCYNLENFTNYENITEVGKYAFSGTKIKELIIHDNVKYGDGAFSNCGFLQKVDLGNTTVIPNYFFKNCTALAEIVNFDKITEFGGNCFDSVSIEGELKLNGTAKYGSSVFAGCDKITKVVLNEFTEVPYGMFTGCYNLAEIVGLESVTKVGSLAFKNTSLTEFEYLNTTTYGFNVVMACRNLVKVILNDYLELEGYEFSDCVKLTEIVGLEKVTLFNSYALSNTGLTEITFNPSAKFSLGNTLDGTVTLKKANLNGLTKLIKGIFRNCTKLDEIIGLENVVDFGEEALWNTAIKSVKIGASTKYANRVFGGCQLLTEADFEGVTSIPANIFNNSQYLKTLKNTENITSVSEFAFSGCKSLTKVDFFEKLENVGQYAFSGTGIIEVNLVPKITYGEGAFAFCTSLKRVDLKGKKYIQPTLFSGCSSLETVLNSEFAEIIGVETFKGCTSLKKFEFNQDAVFIYDGAFSDTGFEQIELHNQLIYEKNAYSGCQKLTTVDLQDVERVSFAMF</sequence>
<dbReference type="InterPro" id="IPR032675">
    <property type="entry name" value="LRR_dom_sf"/>
</dbReference>
<keyword evidence="3" id="KW-1185">Reference proteome</keyword>
<dbReference type="KEGG" id="eiv:EIN_329610"/>
<organism evidence="2 3">
    <name type="scientific">Entamoeba invadens IP1</name>
    <dbReference type="NCBI Taxonomy" id="370355"/>
    <lineage>
        <taxon>Eukaryota</taxon>
        <taxon>Amoebozoa</taxon>
        <taxon>Evosea</taxon>
        <taxon>Archamoebae</taxon>
        <taxon>Mastigamoebida</taxon>
        <taxon>Entamoebidae</taxon>
        <taxon>Entamoeba</taxon>
    </lineage>
</organism>
<dbReference type="PANTHER" id="PTHR45661:SF3">
    <property type="entry name" value="IG-LIKE DOMAIN-CONTAINING PROTEIN"/>
    <property type="match status" value="1"/>
</dbReference>
<dbReference type="VEuPathDB" id="AmoebaDB:EIN_329610"/>
<evidence type="ECO:0008006" key="4">
    <source>
        <dbReference type="Google" id="ProtNLM"/>
    </source>
</evidence>
<name>A0A0A1TXV1_ENTIV</name>
<dbReference type="Pfam" id="PF13306">
    <property type="entry name" value="LRR_5"/>
    <property type="match status" value="6"/>
</dbReference>
<reference evidence="2 3" key="1">
    <citation type="submission" date="2012-10" db="EMBL/GenBank/DDBJ databases">
        <authorList>
            <person name="Zafar N."/>
            <person name="Inman J."/>
            <person name="Hall N."/>
            <person name="Lorenzi H."/>
            <person name="Caler E."/>
        </authorList>
    </citation>
    <scope>NUCLEOTIDE SEQUENCE [LARGE SCALE GENOMIC DNA]</scope>
    <source>
        <strain evidence="2 3">IP1</strain>
    </source>
</reference>
<dbReference type="Proteomes" id="UP000014680">
    <property type="component" value="Unassembled WGS sequence"/>
</dbReference>
<feature type="signal peptide" evidence="1">
    <location>
        <begin position="1"/>
        <end position="16"/>
    </location>
</feature>